<feature type="domain" description="Methyl-accepting transducer" evidence="4">
    <location>
        <begin position="1"/>
        <end position="181"/>
    </location>
</feature>
<dbReference type="PROSITE" id="PS50111">
    <property type="entry name" value="CHEMOTAXIS_TRANSDUC_2"/>
    <property type="match status" value="1"/>
</dbReference>
<gene>
    <name evidence="5" type="ORF">ENY07_04365</name>
</gene>
<comment type="caution">
    <text evidence="5">The sequence shown here is derived from an EMBL/GenBank/DDBJ whole genome shotgun (WGS) entry which is preliminary data.</text>
</comment>
<evidence type="ECO:0000256" key="3">
    <source>
        <dbReference type="PROSITE-ProRule" id="PRU00284"/>
    </source>
</evidence>
<evidence type="ECO:0000313" key="5">
    <source>
        <dbReference type="EMBL" id="HGC42447.1"/>
    </source>
</evidence>
<dbReference type="PRINTS" id="PR00260">
    <property type="entry name" value="CHEMTRNSDUCR"/>
</dbReference>
<dbReference type="Pfam" id="PF00015">
    <property type="entry name" value="MCPsignal"/>
    <property type="match status" value="1"/>
</dbReference>
<sequence>MAGRARQDTEVSAAEVRTALGAIERLVTAAGLIRDQVGAFGAAIQTVGKVSHNIESIARQTNLLALNATIEAARAGEAGRGFAVVASEVKALARQTSAATAEIGATLTTLTDELKRLLGHADDGAREAREVSKSATVINQAIQTVSDAVNQVERNAERIGAETGEITARCESFAAAVEGMKGGIARSAATLALAAERTGKLLEASERIMVGTAISGFETTDSKFIRIAKDVARQIEQSFAAALAAGEISEDDLFDKDLRPMAGSDPPQYTTRYIDFLDRVLPPLHDPVLALDERVVWCACTDHNLLIPTHNPQYRQKHGADPVWNAAHGRNRRRYTDKTARAVAESRAPFLLQTYRRDMGGGKFALMKDASAPIRVNGRLWGGLRVCYRV</sequence>
<dbReference type="Gene3D" id="1.10.287.950">
    <property type="entry name" value="Methyl-accepting chemotaxis protein"/>
    <property type="match status" value="1"/>
</dbReference>
<name>A0A8J4M5N7_9PROT</name>
<evidence type="ECO:0000259" key="4">
    <source>
        <dbReference type="PROSITE" id="PS50111"/>
    </source>
</evidence>
<dbReference type="InterPro" id="IPR004089">
    <property type="entry name" value="MCPsignal_dom"/>
</dbReference>
<dbReference type="InterPro" id="IPR004090">
    <property type="entry name" value="Chemotax_Me-accpt_rcpt"/>
</dbReference>
<organism evidence="5">
    <name type="scientific">Acidicaldus sp</name>
    <dbReference type="NCBI Taxonomy" id="1872105"/>
    <lineage>
        <taxon>Bacteria</taxon>
        <taxon>Pseudomonadati</taxon>
        <taxon>Pseudomonadota</taxon>
        <taxon>Alphaproteobacteria</taxon>
        <taxon>Acetobacterales</taxon>
        <taxon>Acetobacteraceae</taxon>
        <taxon>Acidicaldus</taxon>
    </lineage>
</organism>
<dbReference type="PANTHER" id="PTHR32089">
    <property type="entry name" value="METHYL-ACCEPTING CHEMOTAXIS PROTEIN MCPB"/>
    <property type="match status" value="1"/>
</dbReference>
<dbReference type="GO" id="GO:0006935">
    <property type="term" value="P:chemotaxis"/>
    <property type="evidence" value="ECO:0007669"/>
    <property type="project" value="InterPro"/>
</dbReference>
<dbReference type="AlphaFoldDB" id="A0A8J4M5N7"/>
<accession>A0A8J4M5N7</accession>
<dbReference type="GO" id="GO:0007165">
    <property type="term" value="P:signal transduction"/>
    <property type="evidence" value="ECO:0007669"/>
    <property type="project" value="UniProtKB-KW"/>
</dbReference>
<comment type="similarity">
    <text evidence="2">Belongs to the methyl-accepting chemotaxis (MCP) protein family.</text>
</comment>
<dbReference type="GO" id="GO:0004888">
    <property type="term" value="F:transmembrane signaling receptor activity"/>
    <property type="evidence" value="ECO:0007669"/>
    <property type="project" value="InterPro"/>
</dbReference>
<proteinExistence type="inferred from homology"/>
<dbReference type="PANTHER" id="PTHR32089:SF112">
    <property type="entry name" value="LYSOZYME-LIKE PROTEIN-RELATED"/>
    <property type="match status" value="1"/>
</dbReference>
<evidence type="ECO:0000256" key="1">
    <source>
        <dbReference type="ARBA" id="ARBA00023224"/>
    </source>
</evidence>
<keyword evidence="1 3" id="KW-0807">Transducer</keyword>
<reference evidence="5" key="1">
    <citation type="journal article" date="2020" name="mSystems">
        <title>Genome- and Community-Level Interaction Insights into Carbon Utilization and Element Cycling Functions of Hydrothermarchaeota in Hydrothermal Sediment.</title>
        <authorList>
            <person name="Zhou Z."/>
            <person name="Liu Y."/>
            <person name="Xu W."/>
            <person name="Pan J."/>
            <person name="Luo Z.H."/>
            <person name="Li M."/>
        </authorList>
    </citation>
    <scope>NUCLEOTIDE SEQUENCE</scope>
    <source>
        <strain evidence="5">SpSt-997</strain>
    </source>
</reference>
<dbReference type="SUPFAM" id="SSF58104">
    <property type="entry name" value="Methyl-accepting chemotaxis protein (MCP) signaling domain"/>
    <property type="match status" value="1"/>
</dbReference>
<evidence type="ECO:0000256" key="2">
    <source>
        <dbReference type="ARBA" id="ARBA00029447"/>
    </source>
</evidence>
<protein>
    <submittedName>
        <fullName evidence="5">Methyl-accepting chemotaxis protein</fullName>
    </submittedName>
</protein>
<dbReference type="SMART" id="SM00283">
    <property type="entry name" value="MA"/>
    <property type="match status" value="1"/>
</dbReference>
<dbReference type="GO" id="GO:0016020">
    <property type="term" value="C:membrane"/>
    <property type="evidence" value="ECO:0007669"/>
    <property type="project" value="InterPro"/>
</dbReference>
<dbReference type="EMBL" id="DTQM01000085">
    <property type="protein sequence ID" value="HGC42447.1"/>
    <property type="molecule type" value="Genomic_DNA"/>
</dbReference>